<dbReference type="Gene3D" id="3.30.420.280">
    <property type="match status" value="1"/>
</dbReference>
<sequence>MAQNNSGLQLVQLHKGQMSVFKSPHRFKVVCAGRRWGKSRLSISKLMKEAIKAPKQRVWYIAPTYQMARQILWDDLQELIPRKWIKKKNDTTMTILLKNGSELGLKGADKPDTLRGVALHFVVLDEFQDMKPDTWYKVIRPTLSSTKGKALIIGTPKGYSAFHKLWTIGQNPSMQKKGHWKSWQFVTADSPFVPDSEIEAAREDMDPKSFAQEYLASFENMSGRVYYPFERKTHVKPCEFNPKLPIWIGQDFNIDPMSSVVLQPQPNGELWAIDEIVLFSSNTVEVCDEIERRYWRWKNQVVIFPDPAGSYRQHARGESDIDIFKEKGFARIDFPKKHPPIADRVNATNRLLMSAAGTVRLHIDPKCKHLIESFEKVIYKPGSRDIDKAAGIEHSTDAIGYPIHRRFPVKERTILGGSR</sequence>
<dbReference type="AlphaFoldDB" id="A0A0J5IP35"/>
<dbReference type="SUPFAM" id="SSF52540">
    <property type="entry name" value="P-loop containing nucleoside triphosphate hydrolases"/>
    <property type="match status" value="1"/>
</dbReference>
<proteinExistence type="predicted"/>
<dbReference type="RefSeq" id="WP_047963527.1">
    <property type="nucleotide sequence ID" value="NZ_CAWMBG010000069.1"/>
</dbReference>
<name>A0A0J5IP35_9GAMM</name>
<gene>
    <name evidence="1" type="ORF">AB204_11515</name>
</gene>
<accession>A0A0J5IP35</accession>
<dbReference type="OrthoDB" id="6032310at2"/>
<protein>
    <submittedName>
        <fullName evidence="1">Terminase</fullName>
    </submittedName>
</protein>
<comment type="caution">
    <text evidence="1">The sequence shown here is derived from an EMBL/GenBank/DDBJ whole genome shotgun (WGS) entry which is preliminary data.</text>
</comment>
<dbReference type="Gene3D" id="3.40.50.300">
    <property type="entry name" value="P-loop containing nucleotide triphosphate hydrolases"/>
    <property type="match status" value="1"/>
</dbReference>
<dbReference type="Proteomes" id="UP000036277">
    <property type="component" value="Unassembled WGS sequence"/>
</dbReference>
<reference evidence="1 2" key="1">
    <citation type="submission" date="2015-06" db="EMBL/GenBank/DDBJ databases">
        <title>Draft Whole-Genome Sequence of the Entomopathogenic Bacterium Xenorhabdus khoisanae.</title>
        <authorList>
            <person name="Naidoo S."/>
            <person name="Featherston J."/>
            <person name="Gray V.M."/>
        </authorList>
    </citation>
    <scope>NUCLEOTIDE SEQUENCE [LARGE SCALE GENOMIC DNA]</scope>
    <source>
        <strain evidence="1 2">MCB</strain>
    </source>
</reference>
<dbReference type="InterPro" id="IPR027417">
    <property type="entry name" value="P-loop_NTPase"/>
</dbReference>
<dbReference type="STRING" id="880157.AB204_11515"/>
<evidence type="ECO:0000313" key="1">
    <source>
        <dbReference type="EMBL" id="KMJ44965.1"/>
    </source>
</evidence>
<dbReference type="Pfam" id="PF03237">
    <property type="entry name" value="Terminase_6N"/>
    <property type="match status" value="1"/>
</dbReference>
<keyword evidence="2" id="KW-1185">Reference proteome</keyword>
<organism evidence="1 2">
    <name type="scientific">Xenorhabdus khoisanae</name>
    <dbReference type="NCBI Taxonomy" id="880157"/>
    <lineage>
        <taxon>Bacteria</taxon>
        <taxon>Pseudomonadati</taxon>
        <taxon>Pseudomonadota</taxon>
        <taxon>Gammaproteobacteria</taxon>
        <taxon>Enterobacterales</taxon>
        <taxon>Morganellaceae</taxon>
        <taxon>Xenorhabdus</taxon>
    </lineage>
</organism>
<dbReference type="EMBL" id="LFCV01000069">
    <property type="protein sequence ID" value="KMJ44965.1"/>
    <property type="molecule type" value="Genomic_DNA"/>
</dbReference>
<evidence type="ECO:0000313" key="2">
    <source>
        <dbReference type="Proteomes" id="UP000036277"/>
    </source>
</evidence>
<dbReference type="PATRIC" id="fig|880157.4.peg.2444"/>